<keyword evidence="3 9" id="KW-0812">Transmembrane</keyword>
<dbReference type="GO" id="GO:0003725">
    <property type="term" value="F:double-stranded RNA binding"/>
    <property type="evidence" value="ECO:0007669"/>
    <property type="project" value="TreeGrafter"/>
</dbReference>
<feature type="region of interest" description="Disordered" evidence="8">
    <location>
        <begin position="14"/>
        <end position="42"/>
    </location>
</feature>
<dbReference type="EMBL" id="OC318869">
    <property type="protein sequence ID" value="CAD7403501.1"/>
    <property type="molecule type" value="Genomic_DNA"/>
</dbReference>
<accession>A0A7R9CYT1</accession>
<feature type="transmembrane region" description="Helical" evidence="9">
    <location>
        <begin position="266"/>
        <end position="285"/>
    </location>
</feature>
<sequence length="557" mass="63729">MPTTNISARYSTFQRSKPDRQRGFPHHAATSPQLARPSALSNKHPSIQKRFLGLLFIGLTYRREILHRQAGRRLDKLYGIPQHYGLFYAMGASLIMEGILSGCYHISDKKDAGFSNDVAVYFFVVAIIMSMNNTSFMYVISMLCMVKIYQTRHPDINASAYATFGVLAIVIFIGMFGVLEGTLSFWVIFTVVHLVICLILSAQIYYMGRWKFGNVCNWALAVYGLLYHLGDFATHLLIIFMANLMLYCIFYIVMKLCNHERILPQPLIYIILAFTTWVAALYFFLNKSISWVLTPAQSRAYNHPCEILDFYDKHDIWHFLSSASMFFSFMVLLTLDDDLIRVHRKRLIDFGDCELIVDGGNLIHHMVKHSTFADIYTAYINFTHKHYGHRVAKVFDCYAENAYSISTKRIEQQQQLIKTMPVSHGLKRQLALGESNSIGKKRKEIQECIEDTTETFNEAGIPLEKLDHPSISRWIFEEIKEDIVVLADETTDKSNNCVFNILFRALLLSSVSVLYLTASVVLNTADSASCTRVILPILEKYNANHENVYGYVTDSAR</sequence>
<feature type="transmembrane region" description="Helical" evidence="9">
    <location>
        <begin position="86"/>
        <end position="107"/>
    </location>
</feature>
<dbReference type="GO" id="GO:0005764">
    <property type="term" value="C:lysosome"/>
    <property type="evidence" value="ECO:0007669"/>
    <property type="project" value="TreeGrafter"/>
</dbReference>
<comment type="subcellular location">
    <subcellularLocation>
        <location evidence="1">Membrane</location>
        <topology evidence="1">Multi-pass membrane protein</topology>
    </subcellularLocation>
</comment>
<dbReference type="InterPro" id="IPR025958">
    <property type="entry name" value="SID1_TM_fam"/>
</dbReference>
<keyword evidence="7" id="KW-0325">Glycoprotein</keyword>
<evidence type="ECO:0000256" key="3">
    <source>
        <dbReference type="ARBA" id="ARBA00022692"/>
    </source>
</evidence>
<keyword evidence="6 9" id="KW-0472">Membrane</keyword>
<dbReference type="AlphaFoldDB" id="A0A7R9CYT1"/>
<evidence type="ECO:0000256" key="6">
    <source>
        <dbReference type="ARBA" id="ARBA00023136"/>
    </source>
</evidence>
<feature type="transmembrane region" description="Helical" evidence="9">
    <location>
        <begin position="158"/>
        <end position="179"/>
    </location>
</feature>
<comment type="similarity">
    <text evidence="2">Belongs to the SID1 family.</text>
</comment>
<evidence type="ECO:0000256" key="4">
    <source>
        <dbReference type="ARBA" id="ARBA00022729"/>
    </source>
</evidence>
<keyword evidence="4" id="KW-0732">Signal</keyword>
<feature type="transmembrane region" description="Helical" evidence="9">
    <location>
        <begin position="236"/>
        <end position="254"/>
    </location>
</feature>
<organism evidence="10">
    <name type="scientific">Timema cristinae</name>
    <name type="common">Walking stick</name>
    <dbReference type="NCBI Taxonomy" id="61476"/>
    <lineage>
        <taxon>Eukaryota</taxon>
        <taxon>Metazoa</taxon>
        <taxon>Ecdysozoa</taxon>
        <taxon>Arthropoda</taxon>
        <taxon>Hexapoda</taxon>
        <taxon>Insecta</taxon>
        <taxon>Pterygota</taxon>
        <taxon>Neoptera</taxon>
        <taxon>Polyneoptera</taxon>
        <taxon>Phasmatodea</taxon>
        <taxon>Timematodea</taxon>
        <taxon>Timematoidea</taxon>
        <taxon>Timematidae</taxon>
        <taxon>Timema</taxon>
    </lineage>
</organism>
<gene>
    <name evidence="10" type="ORF">TCEB3V08_LOCUS7013</name>
</gene>
<evidence type="ECO:0000256" key="1">
    <source>
        <dbReference type="ARBA" id="ARBA00004141"/>
    </source>
</evidence>
<evidence type="ECO:0000256" key="2">
    <source>
        <dbReference type="ARBA" id="ARBA00006618"/>
    </source>
</evidence>
<protein>
    <submittedName>
        <fullName evidence="10">Uncharacterized protein</fullName>
    </submittedName>
</protein>
<dbReference type="PANTHER" id="PTHR12185:SF14">
    <property type="entry name" value="CHOLESTEROL UPTAKE PROTEIN 1"/>
    <property type="match status" value="1"/>
</dbReference>
<feature type="transmembrane region" description="Helical" evidence="9">
    <location>
        <begin position="316"/>
        <end position="335"/>
    </location>
</feature>
<dbReference type="GO" id="GO:0051033">
    <property type="term" value="F:RNA transmembrane transporter activity"/>
    <property type="evidence" value="ECO:0007669"/>
    <property type="project" value="TreeGrafter"/>
</dbReference>
<keyword evidence="5 9" id="KW-1133">Transmembrane helix</keyword>
<name>A0A7R9CYT1_TIMCR</name>
<reference evidence="10" key="1">
    <citation type="submission" date="2020-11" db="EMBL/GenBank/DDBJ databases">
        <authorList>
            <person name="Tran Van P."/>
        </authorList>
    </citation>
    <scope>NUCLEOTIDE SEQUENCE</scope>
</reference>
<dbReference type="Pfam" id="PF13965">
    <property type="entry name" value="SID-1_RNA_chan"/>
    <property type="match status" value="2"/>
</dbReference>
<feature type="transmembrane region" description="Helical" evidence="9">
    <location>
        <begin position="185"/>
        <end position="205"/>
    </location>
</feature>
<dbReference type="GO" id="GO:0005886">
    <property type="term" value="C:plasma membrane"/>
    <property type="evidence" value="ECO:0007669"/>
    <property type="project" value="TreeGrafter"/>
</dbReference>
<evidence type="ECO:0000256" key="5">
    <source>
        <dbReference type="ARBA" id="ARBA00022989"/>
    </source>
</evidence>
<evidence type="ECO:0000256" key="8">
    <source>
        <dbReference type="SAM" id="MobiDB-lite"/>
    </source>
</evidence>
<evidence type="ECO:0000313" key="10">
    <source>
        <dbReference type="EMBL" id="CAD7403501.1"/>
    </source>
</evidence>
<feature type="transmembrane region" description="Helical" evidence="9">
    <location>
        <begin position="119"/>
        <end position="146"/>
    </location>
</feature>
<feature type="transmembrane region" description="Helical" evidence="9">
    <location>
        <begin position="501"/>
        <end position="522"/>
    </location>
</feature>
<proteinExistence type="inferred from homology"/>
<evidence type="ECO:0000256" key="9">
    <source>
        <dbReference type="SAM" id="Phobius"/>
    </source>
</evidence>
<dbReference type="PANTHER" id="PTHR12185">
    <property type="entry name" value="SID1 TRANSMEMBRANE FAMILY MEMEBER"/>
    <property type="match status" value="1"/>
</dbReference>
<evidence type="ECO:0000256" key="7">
    <source>
        <dbReference type="ARBA" id="ARBA00023180"/>
    </source>
</evidence>